<proteinExistence type="predicted"/>
<name>A0ABD6DKR4_9EURY</name>
<organism evidence="2 3">
    <name type="scientific">Haloarchaeobius litoreus</name>
    <dbReference type="NCBI Taxonomy" id="755306"/>
    <lineage>
        <taxon>Archaea</taxon>
        <taxon>Methanobacteriati</taxon>
        <taxon>Methanobacteriota</taxon>
        <taxon>Stenosarchaea group</taxon>
        <taxon>Halobacteria</taxon>
        <taxon>Halobacteriales</taxon>
        <taxon>Halorubellaceae</taxon>
        <taxon>Haloarchaeobius</taxon>
    </lineage>
</organism>
<feature type="transmembrane region" description="Helical" evidence="1">
    <location>
        <begin position="12"/>
        <end position="30"/>
    </location>
</feature>
<dbReference type="EMBL" id="JBHUDO010000003">
    <property type="protein sequence ID" value="MFD1646678.1"/>
    <property type="molecule type" value="Genomic_DNA"/>
</dbReference>
<gene>
    <name evidence="2" type="ORF">ACFSBL_13385</name>
</gene>
<dbReference type="RefSeq" id="WP_256401240.1">
    <property type="nucleotide sequence ID" value="NZ_JANHJR010000003.1"/>
</dbReference>
<accession>A0ABD6DKR4</accession>
<evidence type="ECO:0000313" key="3">
    <source>
        <dbReference type="Proteomes" id="UP001597034"/>
    </source>
</evidence>
<keyword evidence="1" id="KW-0812">Transmembrane</keyword>
<evidence type="ECO:0008006" key="4">
    <source>
        <dbReference type="Google" id="ProtNLM"/>
    </source>
</evidence>
<protein>
    <recommendedName>
        <fullName evidence="4">Holin</fullName>
    </recommendedName>
</protein>
<comment type="caution">
    <text evidence="2">The sequence shown here is derived from an EMBL/GenBank/DDBJ whole genome shotgun (WGS) entry which is preliminary data.</text>
</comment>
<evidence type="ECO:0000313" key="2">
    <source>
        <dbReference type="EMBL" id="MFD1646678.1"/>
    </source>
</evidence>
<evidence type="ECO:0000256" key="1">
    <source>
        <dbReference type="SAM" id="Phobius"/>
    </source>
</evidence>
<keyword evidence="1" id="KW-0472">Membrane</keyword>
<keyword evidence="3" id="KW-1185">Reference proteome</keyword>
<dbReference type="Proteomes" id="UP001597034">
    <property type="component" value="Unassembled WGS sequence"/>
</dbReference>
<reference evidence="2 3" key="1">
    <citation type="journal article" date="2019" name="Int. J. Syst. Evol. Microbiol.">
        <title>The Global Catalogue of Microorganisms (GCM) 10K type strain sequencing project: providing services to taxonomists for standard genome sequencing and annotation.</title>
        <authorList>
            <consortium name="The Broad Institute Genomics Platform"/>
            <consortium name="The Broad Institute Genome Sequencing Center for Infectious Disease"/>
            <person name="Wu L."/>
            <person name="Ma J."/>
        </authorList>
    </citation>
    <scope>NUCLEOTIDE SEQUENCE [LARGE SCALE GENOMIC DNA]</scope>
    <source>
        <strain evidence="2 3">CGMCC 1.10390</strain>
    </source>
</reference>
<dbReference type="AlphaFoldDB" id="A0ABD6DKR4"/>
<sequence>MSEVTMYEKGRDILMQAMFIGSFCLIGILLADAIAWLNPLASAIATGSIGSFVWRKEQQLLDRKLGKGGAR</sequence>
<keyword evidence="1" id="KW-1133">Transmembrane helix</keyword>